<proteinExistence type="predicted"/>
<dbReference type="InterPro" id="IPR036922">
    <property type="entry name" value="Rieske_2Fe-2S_sf"/>
</dbReference>
<evidence type="ECO:0000256" key="2">
    <source>
        <dbReference type="ARBA" id="ARBA00022723"/>
    </source>
</evidence>
<protein>
    <submittedName>
        <fullName evidence="8">Nitrite reductase (NAD(P)H) small subunit</fullName>
    </submittedName>
</protein>
<dbReference type="InterPro" id="IPR017941">
    <property type="entry name" value="Rieske_2Fe-2S"/>
</dbReference>
<evidence type="ECO:0000256" key="3">
    <source>
        <dbReference type="ARBA" id="ARBA00023002"/>
    </source>
</evidence>
<name>A0ABV8K1E3_9BACL</name>
<evidence type="ECO:0000256" key="6">
    <source>
        <dbReference type="ARBA" id="ARBA00023063"/>
    </source>
</evidence>
<dbReference type="EMBL" id="JBHSAM010000017">
    <property type="protein sequence ID" value="MFC4099320.1"/>
    <property type="molecule type" value="Genomic_DNA"/>
</dbReference>
<evidence type="ECO:0000256" key="4">
    <source>
        <dbReference type="ARBA" id="ARBA00023004"/>
    </source>
</evidence>
<gene>
    <name evidence="8" type="ORF">ACFOZ8_06565</name>
</gene>
<keyword evidence="6" id="KW-0534">Nitrate assimilation</keyword>
<reference evidence="9" key="1">
    <citation type="journal article" date="2019" name="Int. J. Syst. Evol. Microbiol.">
        <title>The Global Catalogue of Microorganisms (GCM) 10K type strain sequencing project: providing services to taxonomists for standard genome sequencing and annotation.</title>
        <authorList>
            <consortium name="The Broad Institute Genomics Platform"/>
            <consortium name="The Broad Institute Genome Sequencing Center for Infectious Disease"/>
            <person name="Wu L."/>
            <person name="Ma J."/>
        </authorList>
    </citation>
    <scope>NUCLEOTIDE SEQUENCE [LARGE SCALE GENOMIC DNA]</scope>
    <source>
        <strain evidence="9">IBRC-M 10987</strain>
    </source>
</reference>
<keyword evidence="3" id="KW-0560">Oxidoreductase</keyword>
<evidence type="ECO:0000256" key="5">
    <source>
        <dbReference type="ARBA" id="ARBA00023014"/>
    </source>
</evidence>
<evidence type="ECO:0000259" key="7">
    <source>
        <dbReference type="PROSITE" id="PS51296"/>
    </source>
</evidence>
<keyword evidence="2" id="KW-0479">Metal-binding</keyword>
<keyword evidence="5" id="KW-0411">Iron-sulfur</keyword>
<keyword evidence="9" id="KW-1185">Reference proteome</keyword>
<feature type="domain" description="Rieske" evidence="7">
    <location>
        <begin position="4"/>
        <end position="100"/>
    </location>
</feature>
<organism evidence="8 9">
    <name type="scientific">Paenibacillus xanthanilyticus</name>
    <dbReference type="NCBI Taxonomy" id="1783531"/>
    <lineage>
        <taxon>Bacteria</taxon>
        <taxon>Bacillati</taxon>
        <taxon>Bacillota</taxon>
        <taxon>Bacilli</taxon>
        <taxon>Bacillales</taxon>
        <taxon>Paenibacillaceae</taxon>
        <taxon>Paenibacillus</taxon>
    </lineage>
</organism>
<keyword evidence="4" id="KW-0408">Iron</keyword>
<comment type="caution">
    <text evidence="8">The sequence shown here is derived from an EMBL/GenBank/DDBJ whole genome shotgun (WGS) entry which is preliminary data.</text>
</comment>
<keyword evidence="1" id="KW-0001">2Fe-2S</keyword>
<dbReference type="Gene3D" id="2.102.10.10">
    <property type="entry name" value="Rieske [2Fe-2S] iron-sulphur domain"/>
    <property type="match status" value="1"/>
</dbReference>
<dbReference type="RefSeq" id="WP_377718015.1">
    <property type="nucleotide sequence ID" value="NZ_JBHSAM010000017.1"/>
</dbReference>
<dbReference type="Proteomes" id="UP001595715">
    <property type="component" value="Unassembled WGS sequence"/>
</dbReference>
<dbReference type="Pfam" id="PF13806">
    <property type="entry name" value="Rieske_2"/>
    <property type="match status" value="1"/>
</dbReference>
<evidence type="ECO:0000313" key="9">
    <source>
        <dbReference type="Proteomes" id="UP001595715"/>
    </source>
</evidence>
<dbReference type="InterPro" id="IPR012748">
    <property type="entry name" value="Rieske-like_NirD"/>
</dbReference>
<dbReference type="PROSITE" id="PS51296">
    <property type="entry name" value="RIESKE"/>
    <property type="match status" value="1"/>
</dbReference>
<evidence type="ECO:0000313" key="8">
    <source>
        <dbReference type="EMBL" id="MFC4099320.1"/>
    </source>
</evidence>
<dbReference type="SUPFAM" id="SSF50022">
    <property type="entry name" value="ISP domain"/>
    <property type="match status" value="1"/>
</dbReference>
<sequence>MEYYHVGSLDQFPMRIGRVVRMSEQEIAVFRTTEGKLFALENRSPGPRGGTIVEGIVSGEVLFDPICDWKIGLADGRVLPPDEGQVRSYPVDIRDGEVYVGWPQP</sequence>
<evidence type="ECO:0000256" key="1">
    <source>
        <dbReference type="ARBA" id="ARBA00022714"/>
    </source>
</evidence>
<accession>A0ABV8K1E3</accession>